<dbReference type="InterPro" id="IPR007812">
    <property type="entry name" value="T2SS_protein-GspL"/>
</dbReference>
<dbReference type="InterPro" id="IPR024230">
    <property type="entry name" value="GspL_cyto_dom"/>
</dbReference>
<dbReference type="InterPro" id="IPR043129">
    <property type="entry name" value="ATPase_NBD"/>
</dbReference>
<dbReference type="Gene3D" id="3.30.420.370">
    <property type="match status" value="1"/>
</dbReference>
<reference evidence="13 14" key="1">
    <citation type="submission" date="2021-02" db="EMBL/GenBank/DDBJ databases">
        <authorList>
            <person name="Park J.-S."/>
        </authorList>
    </citation>
    <scope>NUCLEOTIDE SEQUENCE [LARGE SCALE GENOMIC DNA]</scope>
    <source>
        <strain evidence="13 14">188UL20-2</strain>
    </source>
</reference>
<accession>A0ABS2HP58</accession>
<gene>
    <name evidence="13" type="primary">gspL</name>
    <name evidence="13" type="ORF">JQC93_14665</name>
</gene>
<keyword evidence="5" id="KW-0997">Cell inner membrane</keyword>
<dbReference type="Proteomes" id="UP000809621">
    <property type="component" value="Unassembled WGS sequence"/>
</dbReference>
<feature type="domain" description="GspL cytoplasmic actin-ATPase-like" evidence="11">
    <location>
        <begin position="5"/>
        <end position="251"/>
    </location>
</feature>
<evidence type="ECO:0000256" key="2">
    <source>
        <dbReference type="ARBA" id="ARBA00005318"/>
    </source>
</evidence>
<evidence type="ECO:0000256" key="9">
    <source>
        <dbReference type="ARBA" id="ARBA00023136"/>
    </source>
</evidence>
<proteinExistence type="inferred from homology"/>
<dbReference type="SUPFAM" id="SSF53067">
    <property type="entry name" value="Actin-like ATPase domain"/>
    <property type="match status" value="2"/>
</dbReference>
<evidence type="ECO:0000256" key="7">
    <source>
        <dbReference type="ARBA" id="ARBA00022927"/>
    </source>
</evidence>
<evidence type="ECO:0000256" key="5">
    <source>
        <dbReference type="ARBA" id="ARBA00022519"/>
    </source>
</evidence>
<evidence type="ECO:0000256" key="8">
    <source>
        <dbReference type="ARBA" id="ARBA00022989"/>
    </source>
</evidence>
<evidence type="ECO:0000256" key="3">
    <source>
        <dbReference type="ARBA" id="ARBA00022448"/>
    </source>
</evidence>
<evidence type="ECO:0000256" key="10">
    <source>
        <dbReference type="PIRNR" id="PIRNR015761"/>
    </source>
</evidence>
<dbReference type="Pfam" id="PF05134">
    <property type="entry name" value="T2SSL"/>
    <property type="match status" value="1"/>
</dbReference>
<dbReference type="NCBIfam" id="TIGR01709">
    <property type="entry name" value="typeII_sec_gspL"/>
    <property type="match status" value="1"/>
</dbReference>
<dbReference type="PIRSF" id="PIRSF015761">
    <property type="entry name" value="Protein_L"/>
    <property type="match status" value="1"/>
</dbReference>
<protein>
    <recommendedName>
        <fullName evidence="10">Type II secretion system protein L</fullName>
        <shortName evidence="10">T2SS protein L</shortName>
    </recommendedName>
</protein>
<dbReference type="InterPro" id="IPR025691">
    <property type="entry name" value="GspL_pp_dom"/>
</dbReference>
<evidence type="ECO:0000313" key="14">
    <source>
        <dbReference type="Proteomes" id="UP000809621"/>
    </source>
</evidence>
<keyword evidence="7 10" id="KW-0653">Protein transport</keyword>
<comment type="subcellular location">
    <subcellularLocation>
        <location evidence="1">Cell inner membrane</location>
        <topology evidence="1">Single-pass membrane protein</topology>
    </subcellularLocation>
</comment>
<dbReference type="RefSeq" id="WP_205159166.1">
    <property type="nucleotide sequence ID" value="NZ_JAFEUM010000006.1"/>
</dbReference>
<keyword evidence="9" id="KW-0472">Membrane</keyword>
<dbReference type="Pfam" id="PF12693">
    <property type="entry name" value="GspL_C"/>
    <property type="match status" value="1"/>
</dbReference>
<name>A0ABS2HP58_9VIBR</name>
<keyword evidence="14" id="KW-1185">Reference proteome</keyword>
<evidence type="ECO:0000256" key="1">
    <source>
        <dbReference type="ARBA" id="ARBA00004377"/>
    </source>
</evidence>
<dbReference type="CDD" id="cd24017">
    <property type="entry name" value="ASKHA_T2SSL_N"/>
    <property type="match status" value="1"/>
</dbReference>
<dbReference type="Gene3D" id="3.30.1360.100">
    <property type="entry name" value="General secretion pathway protein M, EpsM"/>
    <property type="match status" value="1"/>
</dbReference>
<sequence>MSEYLTLRLSDRPGCTLPWVVWSTAEQQVIASGELESIEEFEQLRDVAGNRAVIGVLDASDVSLKSVEIPKVSARQLAGMLPFLLEDELAQDPDQVNVTLLHRDNDAEGGPRAQVAIVDRSLIDFWYQSLKDVGIELKKLLPDVIALGATEPKSQTPILLSVGSQWLLHHSKTLGVVFDNAQLPIALGSELFDNYREPTDSAGVLVHLQQDQTFPHSDIQWHAAEPELGIVVLAKGAIASSVNLLSGLYKKPSLWRKHLKVWTSVLVACAVLLGVFLGQSYWHVNQLQQQADAYQQAREAIVRKVLPDRRNFPTVSYLKRLLDDEVTLLSGGSIEQGLLEWLSAVPEGLDNYPNVDITALKFDLGREELRLDVLGPDFQTFEALRENFAIYSQVELGSLDRSSDGKVSGQFVLKVSP</sequence>
<comment type="similarity">
    <text evidence="2 10">Belongs to the GSP L family.</text>
</comment>
<organism evidence="13 14">
    <name type="scientific">Vibrio ulleungensis</name>
    <dbReference type="NCBI Taxonomy" id="2807619"/>
    <lineage>
        <taxon>Bacteria</taxon>
        <taxon>Pseudomonadati</taxon>
        <taxon>Pseudomonadota</taxon>
        <taxon>Gammaproteobacteria</taxon>
        <taxon>Vibrionales</taxon>
        <taxon>Vibrionaceae</taxon>
        <taxon>Vibrio</taxon>
    </lineage>
</organism>
<keyword evidence="4" id="KW-1003">Cell membrane</keyword>
<evidence type="ECO:0000256" key="6">
    <source>
        <dbReference type="ARBA" id="ARBA00022692"/>
    </source>
</evidence>
<evidence type="ECO:0000259" key="12">
    <source>
        <dbReference type="Pfam" id="PF12693"/>
    </source>
</evidence>
<keyword evidence="6" id="KW-0812">Transmembrane</keyword>
<comment type="function">
    <text evidence="10">Inner membrane component of the type II secretion system required for the energy-dependent secretion of extracellular factors such as proteases and toxins from the periplasm.</text>
</comment>
<keyword evidence="3 10" id="KW-0813">Transport</keyword>
<comment type="caution">
    <text evidence="13">The sequence shown here is derived from an EMBL/GenBank/DDBJ whole genome shotgun (WGS) entry which is preliminary data.</text>
</comment>
<dbReference type="Gene3D" id="3.30.420.380">
    <property type="match status" value="1"/>
</dbReference>
<feature type="domain" description="GspL periplasmic" evidence="12">
    <location>
        <begin position="256"/>
        <end position="414"/>
    </location>
</feature>
<dbReference type="EMBL" id="JAFEUM010000006">
    <property type="protein sequence ID" value="MBM7037651.1"/>
    <property type="molecule type" value="Genomic_DNA"/>
</dbReference>
<evidence type="ECO:0000313" key="13">
    <source>
        <dbReference type="EMBL" id="MBM7037651.1"/>
    </source>
</evidence>
<evidence type="ECO:0000259" key="11">
    <source>
        <dbReference type="Pfam" id="PF05134"/>
    </source>
</evidence>
<keyword evidence="8" id="KW-1133">Transmembrane helix</keyword>
<evidence type="ECO:0000256" key="4">
    <source>
        <dbReference type="ARBA" id="ARBA00022475"/>
    </source>
</evidence>